<keyword evidence="3" id="KW-1185">Reference proteome</keyword>
<accession>A0A5C2SD45</accession>
<feature type="region of interest" description="Disordered" evidence="1">
    <location>
        <begin position="105"/>
        <end position="148"/>
    </location>
</feature>
<feature type="compositionally biased region" description="Basic residues" evidence="1">
    <location>
        <begin position="195"/>
        <end position="204"/>
    </location>
</feature>
<protein>
    <submittedName>
        <fullName evidence="2">Uncharacterized protein</fullName>
    </submittedName>
</protein>
<dbReference type="EMBL" id="ML122263">
    <property type="protein sequence ID" value="RPD61198.1"/>
    <property type="molecule type" value="Genomic_DNA"/>
</dbReference>
<dbReference type="AlphaFoldDB" id="A0A5C2SD45"/>
<evidence type="ECO:0000313" key="2">
    <source>
        <dbReference type="EMBL" id="RPD61198.1"/>
    </source>
</evidence>
<sequence>MTRNGEEGGGGCCSAKSVLVGCEYGCKDGGQASRLLCAMVGRHKKRRNMSCCWRCKVEKSEAGGGVGTRNGMAEAARRGRWRVEKVRGLTYTCSVRARRGSEALRPMDVQRGQAEATESGRGRAHDRRRRRVGGRQGNRGRVARPELMTANRRLGVLCGGGAGLRQRRGETETERAWQETQRLWLRFSPNDFTHVRRSSPRRPPRNTQTPPHQLPSRLFLLGLASTAA</sequence>
<name>A0A5C2SD45_9APHY</name>
<gene>
    <name evidence="2" type="ORF">L227DRAFT_79138</name>
</gene>
<evidence type="ECO:0000256" key="1">
    <source>
        <dbReference type="SAM" id="MobiDB-lite"/>
    </source>
</evidence>
<dbReference type="Proteomes" id="UP000313359">
    <property type="component" value="Unassembled WGS sequence"/>
</dbReference>
<proteinExistence type="predicted"/>
<organism evidence="2 3">
    <name type="scientific">Lentinus tigrinus ALCF2SS1-6</name>
    <dbReference type="NCBI Taxonomy" id="1328759"/>
    <lineage>
        <taxon>Eukaryota</taxon>
        <taxon>Fungi</taxon>
        <taxon>Dikarya</taxon>
        <taxon>Basidiomycota</taxon>
        <taxon>Agaricomycotina</taxon>
        <taxon>Agaricomycetes</taxon>
        <taxon>Polyporales</taxon>
        <taxon>Polyporaceae</taxon>
        <taxon>Lentinus</taxon>
    </lineage>
</organism>
<reference evidence="2" key="1">
    <citation type="journal article" date="2018" name="Genome Biol. Evol.">
        <title>Genomics and development of Lentinus tigrinus, a white-rot wood-decaying mushroom with dimorphic fruiting bodies.</title>
        <authorList>
            <person name="Wu B."/>
            <person name="Xu Z."/>
            <person name="Knudson A."/>
            <person name="Carlson A."/>
            <person name="Chen N."/>
            <person name="Kovaka S."/>
            <person name="LaButti K."/>
            <person name="Lipzen A."/>
            <person name="Pennachio C."/>
            <person name="Riley R."/>
            <person name="Schakwitz W."/>
            <person name="Umezawa K."/>
            <person name="Ohm R.A."/>
            <person name="Grigoriev I.V."/>
            <person name="Nagy L.G."/>
            <person name="Gibbons J."/>
            <person name="Hibbett D."/>
        </authorList>
    </citation>
    <scope>NUCLEOTIDE SEQUENCE [LARGE SCALE GENOMIC DNA]</scope>
    <source>
        <strain evidence="2">ALCF2SS1-6</strain>
    </source>
</reference>
<evidence type="ECO:0000313" key="3">
    <source>
        <dbReference type="Proteomes" id="UP000313359"/>
    </source>
</evidence>
<feature type="region of interest" description="Disordered" evidence="1">
    <location>
        <begin position="191"/>
        <end position="214"/>
    </location>
</feature>
<feature type="compositionally biased region" description="Basic residues" evidence="1">
    <location>
        <begin position="124"/>
        <end position="133"/>
    </location>
</feature>